<dbReference type="InterPro" id="IPR025241">
    <property type="entry name" value="DUF4190"/>
</dbReference>
<comment type="caution">
    <text evidence="3">The sequence shown here is derived from an EMBL/GenBank/DDBJ whole genome shotgun (WGS) entry which is preliminary data.</text>
</comment>
<dbReference type="GO" id="GO:0008233">
    <property type="term" value="F:peptidase activity"/>
    <property type="evidence" value="ECO:0007669"/>
    <property type="project" value="UniProtKB-KW"/>
</dbReference>
<dbReference type="Pfam" id="PF13828">
    <property type="entry name" value="DUF4190"/>
    <property type="match status" value="1"/>
</dbReference>
<evidence type="ECO:0000313" key="4">
    <source>
        <dbReference type="Proteomes" id="UP000776164"/>
    </source>
</evidence>
<accession>A0ABS2L2R9</accession>
<dbReference type="Proteomes" id="UP000776164">
    <property type="component" value="Unassembled WGS sequence"/>
</dbReference>
<feature type="domain" description="DUF4190" evidence="2">
    <location>
        <begin position="22"/>
        <end position="76"/>
    </location>
</feature>
<feature type="transmembrane region" description="Helical" evidence="1">
    <location>
        <begin position="20"/>
        <end position="45"/>
    </location>
</feature>
<keyword evidence="3" id="KW-0645">Protease</keyword>
<keyword evidence="4" id="KW-1185">Reference proteome</keyword>
<sequence>MTTPAPYTAGPSPVAAKTNVISIVALVLSIIGFTVVGIILGFVGLNQVKKTGEAGRGLAIAAIVIGFIELVLGIILIIVYVAALASISASGY</sequence>
<keyword evidence="3" id="KW-0378">Hydrolase</keyword>
<evidence type="ECO:0000313" key="3">
    <source>
        <dbReference type="EMBL" id="MBM7471389.1"/>
    </source>
</evidence>
<feature type="transmembrane region" description="Helical" evidence="1">
    <location>
        <begin position="57"/>
        <end position="83"/>
    </location>
</feature>
<organism evidence="3 4">
    <name type="scientific">Subtercola frigoramans</name>
    <dbReference type="NCBI Taxonomy" id="120298"/>
    <lineage>
        <taxon>Bacteria</taxon>
        <taxon>Bacillati</taxon>
        <taxon>Actinomycetota</taxon>
        <taxon>Actinomycetes</taxon>
        <taxon>Micrococcales</taxon>
        <taxon>Microbacteriaceae</taxon>
        <taxon>Subtercola</taxon>
    </lineage>
</organism>
<keyword evidence="1" id="KW-1133">Transmembrane helix</keyword>
<dbReference type="RefSeq" id="WP_205107339.1">
    <property type="nucleotide sequence ID" value="NZ_BAAAHT010000013.1"/>
</dbReference>
<name>A0ABS2L2R9_9MICO</name>
<proteinExistence type="predicted"/>
<reference evidence="3 4" key="1">
    <citation type="submission" date="2021-01" db="EMBL/GenBank/DDBJ databases">
        <title>Sequencing the genomes of 1000 actinobacteria strains.</title>
        <authorList>
            <person name="Klenk H.-P."/>
        </authorList>
    </citation>
    <scope>NUCLEOTIDE SEQUENCE [LARGE SCALE GENOMIC DNA]</scope>
    <source>
        <strain evidence="3 4">DSM 13057</strain>
    </source>
</reference>
<evidence type="ECO:0000259" key="2">
    <source>
        <dbReference type="Pfam" id="PF13828"/>
    </source>
</evidence>
<dbReference type="EMBL" id="JAFBBU010000001">
    <property type="protein sequence ID" value="MBM7471389.1"/>
    <property type="molecule type" value="Genomic_DNA"/>
</dbReference>
<protein>
    <submittedName>
        <fullName evidence="3">Membrane protease YdiL (CAAX protease family)</fullName>
    </submittedName>
</protein>
<evidence type="ECO:0000256" key="1">
    <source>
        <dbReference type="SAM" id="Phobius"/>
    </source>
</evidence>
<gene>
    <name evidence="3" type="ORF">JOE66_001023</name>
</gene>
<keyword evidence="1" id="KW-0472">Membrane</keyword>
<dbReference type="GO" id="GO:0006508">
    <property type="term" value="P:proteolysis"/>
    <property type="evidence" value="ECO:0007669"/>
    <property type="project" value="UniProtKB-KW"/>
</dbReference>
<keyword evidence="1" id="KW-0812">Transmembrane</keyword>